<reference evidence="2" key="1">
    <citation type="submission" date="2021-09" db="EMBL/GenBank/DDBJ databases">
        <authorList>
            <person name="Smyrli M."/>
        </authorList>
    </citation>
    <scope>NUCLEOTIDE SEQUENCE</scope>
    <source>
        <strain evidence="2">LAR25</strain>
    </source>
</reference>
<dbReference type="Gene3D" id="2.60.40.10">
    <property type="entry name" value="Immunoglobulins"/>
    <property type="match status" value="1"/>
</dbReference>
<feature type="signal peptide" evidence="1">
    <location>
        <begin position="1"/>
        <end position="18"/>
    </location>
</feature>
<dbReference type="InterPro" id="IPR013783">
    <property type="entry name" value="Ig-like_fold"/>
</dbReference>
<dbReference type="RefSeq" id="WP_274640735.1">
    <property type="nucleotide sequence ID" value="NZ_JAIWJY010000009.1"/>
</dbReference>
<name>A0A9X4EQR8_9FLAO</name>
<dbReference type="NCBIfam" id="TIGR04131">
    <property type="entry name" value="Bac_Flav_CTERM"/>
    <property type="match status" value="1"/>
</dbReference>
<organism evidence="2 3">
    <name type="scientific">Tenacibaculum larymnensis</name>
    <dbReference type="NCBI Taxonomy" id="2878201"/>
    <lineage>
        <taxon>Bacteria</taxon>
        <taxon>Pseudomonadati</taxon>
        <taxon>Bacteroidota</taxon>
        <taxon>Flavobacteriia</taxon>
        <taxon>Flavobacteriales</taxon>
        <taxon>Flavobacteriaceae</taxon>
        <taxon>Tenacibaculum</taxon>
    </lineage>
</organism>
<evidence type="ECO:0000313" key="2">
    <source>
        <dbReference type="EMBL" id="MDE1207678.1"/>
    </source>
</evidence>
<dbReference type="InterPro" id="IPR026341">
    <property type="entry name" value="T9SS_type_B"/>
</dbReference>
<proteinExistence type="predicted"/>
<evidence type="ECO:0000256" key="1">
    <source>
        <dbReference type="SAM" id="SignalP"/>
    </source>
</evidence>
<keyword evidence="1" id="KW-0732">Signal</keyword>
<evidence type="ECO:0000313" key="3">
    <source>
        <dbReference type="Proteomes" id="UP001149303"/>
    </source>
</evidence>
<keyword evidence="3" id="KW-1185">Reference proteome</keyword>
<protein>
    <submittedName>
        <fullName evidence="2">Gliding motility-associated C-terminal domain-containing protein</fullName>
    </submittedName>
</protein>
<gene>
    <name evidence="2" type="ORF">LCI24_12815</name>
</gene>
<dbReference type="Proteomes" id="UP001149303">
    <property type="component" value="Unassembled WGS sequence"/>
</dbReference>
<dbReference type="EMBL" id="JAIWJY010000009">
    <property type="protein sequence ID" value="MDE1207678.1"/>
    <property type="molecule type" value="Genomic_DNA"/>
</dbReference>
<sequence>MKVIINILGFLFPVIMYAQNTINTVGGSASMSNATFEWSIGETTVITTNTSANIHVTHGLLQPIKTVMISCITSSTPLNGEIDVPVDTNIEWIAIDNALGYYVSIGTTSGGTDIVNNELVTGTSYSLTNHFPNGSTIYMSIVPFNSVGNAIGCSEIIFTTEKLYNETKYGISPNGDGINDFWIIGNIEKYPENIVSIYNRWGDLIFQTKGYNNQSKVFNGRANKLNSIGGGELPSGTYFFLIKNIPKNHQLKKRQGFLVLKR</sequence>
<dbReference type="AlphaFoldDB" id="A0A9X4EQR8"/>
<feature type="chain" id="PRO_5040719255" evidence="1">
    <location>
        <begin position="19"/>
        <end position="262"/>
    </location>
</feature>
<dbReference type="Pfam" id="PF13585">
    <property type="entry name" value="CHU_C"/>
    <property type="match status" value="1"/>
</dbReference>
<comment type="caution">
    <text evidence="2">The sequence shown here is derived from an EMBL/GenBank/DDBJ whole genome shotgun (WGS) entry which is preliminary data.</text>
</comment>
<accession>A0A9X4EQR8</accession>